<feature type="transmembrane region" description="Helical" evidence="1">
    <location>
        <begin position="77"/>
        <end position="97"/>
    </location>
</feature>
<feature type="transmembrane region" description="Helical" evidence="1">
    <location>
        <begin position="21"/>
        <end position="42"/>
    </location>
</feature>
<dbReference type="EMBL" id="VFOW01000001">
    <property type="protein sequence ID" value="TQL77375.1"/>
    <property type="molecule type" value="Genomic_DNA"/>
</dbReference>
<feature type="transmembrane region" description="Helical" evidence="1">
    <location>
        <begin position="48"/>
        <end position="70"/>
    </location>
</feature>
<dbReference type="AlphaFoldDB" id="A0A543AXS6"/>
<evidence type="ECO:0000256" key="1">
    <source>
        <dbReference type="SAM" id="Phobius"/>
    </source>
</evidence>
<proteinExistence type="predicted"/>
<keyword evidence="1" id="KW-0472">Membrane</keyword>
<dbReference type="InParanoid" id="A0A543AXS6"/>
<keyword evidence="1" id="KW-0812">Transmembrane</keyword>
<reference evidence="2 3" key="1">
    <citation type="submission" date="2019-06" db="EMBL/GenBank/DDBJ databases">
        <title>Sequencing the genomes of 1000 actinobacteria strains.</title>
        <authorList>
            <person name="Klenk H.-P."/>
        </authorList>
    </citation>
    <scope>NUCLEOTIDE SEQUENCE [LARGE SCALE GENOMIC DNA]</scope>
    <source>
        <strain evidence="2 3">DSM 45928</strain>
    </source>
</reference>
<keyword evidence="3" id="KW-1185">Reference proteome</keyword>
<comment type="caution">
    <text evidence="2">The sequence shown here is derived from an EMBL/GenBank/DDBJ whole genome shotgun (WGS) entry which is preliminary data.</text>
</comment>
<gene>
    <name evidence="2" type="ORF">FB566_2934</name>
</gene>
<protein>
    <submittedName>
        <fullName evidence="2">Uncharacterized protein</fullName>
    </submittedName>
</protein>
<evidence type="ECO:0000313" key="3">
    <source>
        <dbReference type="Proteomes" id="UP000317043"/>
    </source>
</evidence>
<organism evidence="2 3">
    <name type="scientific">Stackebrandtia endophytica</name>
    <dbReference type="NCBI Taxonomy" id="1496996"/>
    <lineage>
        <taxon>Bacteria</taxon>
        <taxon>Bacillati</taxon>
        <taxon>Actinomycetota</taxon>
        <taxon>Actinomycetes</taxon>
        <taxon>Glycomycetales</taxon>
        <taxon>Glycomycetaceae</taxon>
        <taxon>Stackebrandtia</taxon>
    </lineage>
</organism>
<accession>A0A543AXS6</accession>
<keyword evidence="1" id="KW-1133">Transmembrane helix</keyword>
<dbReference type="RefSeq" id="WP_142040168.1">
    <property type="nucleotide sequence ID" value="NZ_JBHTGS010000001.1"/>
</dbReference>
<evidence type="ECO:0000313" key="2">
    <source>
        <dbReference type="EMBL" id="TQL77375.1"/>
    </source>
</evidence>
<name>A0A543AXS6_9ACTN</name>
<sequence length="136" mass="14686">MSRTRTQRKQPPIVLTAKIIATIRCALSLLVSGGMVLATGGYRSGVETAFGGLSLALAVLYGAFVVGLWLNANWGRLGALTVESLNLAVLVFFFFYLDGPGQLALSGLFTIIVITFLASADTKKWYEGRLLTSKRR</sequence>
<dbReference type="Proteomes" id="UP000317043">
    <property type="component" value="Unassembled WGS sequence"/>
</dbReference>
<feature type="transmembrane region" description="Helical" evidence="1">
    <location>
        <begin position="103"/>
        <end position="120"/>
    </location>
</feature>